<dbReference type="PANTHER" id="PTHR30349">
    <property type="entry name" value="PHAGE INTEGRASE-RELATED"/>
    <property type="match status" value="1"/>
</dbReference>
<feature type="domain" description="Tyr recombinase" evidence="11">
    <location>
        <begin position="104"/>
        <end position="285"/>
    </location>
</feature>
<dbReference type="PANTHER" id="PTHR30349:SF81">
    <property type="entry name" value="TYROSINE RECOMBINASE XERC"/>
    <property type="match status" value="1"/>
</dbReference>
<evidence type="ECO:0000313" key="13">
    <source>
        <dbReference type="EMBL" id="HGK23416.1"/>
    </source>
</evidence>
<comment type="caution">
    <text evidence="13">The sequence shown here is derived from an EMBL/GenBank/DDBJ whole genome shotgun (WGS) entry which is preliminary data.</text>
</comment>
<dbReference type="GO" id="GO:0007059">
    <property type="term" value="P:chromosome segregation"/>
    <property type="evidence" value="ECO:0007669"/>
    <property type="project" value="UniProtKB-UniRule"/>
</dbReference>
<dbReference type="SUPFAM" id="SSF56349">
    <property type="entry name" value="DNA breaking-rejoining enzymes"/>
    <property type="match status" value="1"/>
</dbReference>
<dbReference type="InterPro" id="IPR023009">
    <property type="entry name" value="Tyrosine_recombinase_XerC/XerD"/>
</dbReference>
<dbReference type="Gene3D" id="1.10.443.10">
    <property type="entry name" value="Intergrase catalytic core"/>
    <property type="match status" value="1"/>
</dbReference>
<dbReference type="EMBL" id="DTDV01000007">
    <property type="protein sequence ID" value="HGK23416.1"/>
    <property type="molecule type" value="Genomic_DNA"/>
</dbReference>
<name>A0A7V3ZI28_DICTH</name>
<evidence type="ECO:0000259" key="11">
    <source>
        <dbReference type="PROSITE" id="PS51898"/>
    </source>
</evidence>
<evidence type="ECO:0000256" key="8">
    <source>
        <dbReference type="ARBA" id="ARBA00023172"/>
    </source>
</evidence>
<keyword evidence="3 10" id="KW-0963">Cytoplasm</keyword>
<comment type="subcellular location">
    <subcellularLocation>
        <location evidence="1 10">Cytoplasm</location>
    </subcellularLocation>
</comment>
<feature type="active site" evidence="10">
    <location>
        <position position="168"/>
    </location>
</feature>
<gene>
    <name evidence="13" type="primary">xerD</name>
    <name evidence="10" type="synonym">xerC</name>
    <name evidence="13" type="ORF">ENU78_03030</name>
</gene>
<dbReference type="InterPro" id="IPR002104">
    <property type="entry name" value="Integrase_catalytic"/>
</dbReference>
<evidence type="ECO:0000256" key="2">
    <source>
        <dbReference type="ARBA" id="ARBA00010450"/>
    </source>
</evidence>
<dbReference type="InterPro" id="IPR044068">
    <property type="entry name" value="CB"/>
</dbReference>
<evidence type="ECO:0000256" key="6">
    <source>
        <dbReference type="ARBA" id="ARBA00022908"/>
    </source>
</evidence>
<dbReference type="InterPro" id="IPR011932">
    <property type="entry name" value="Recomb_XerD"/>
</dbReference>
<dbReference type="InterPro" id="IPR013762">
    <property type="entry name" value="Integrase-like_cat_sf"/>
</dbReference>
<evidence type="ECO:0000256" key="9">
    <source>
        <dbReference type="ARBA" id="ARBA00023306"/>
    </source>
</evidence>
<feature type="active site" evidence="10">
    <location>
        <position position="240"/>
    </location>
</feature>
<dbReference type="GO" id="GO:0051301">
    <property type="term" value="P:cell division"/>
    <property type="evidence" value="ECO:0007669"/>
    <property type="project" value="UniProtKB-KW"/>
</dbReference>
<evidence type="ECO:0000256" key="5">
    <source>
        <dbReference type="ARBA" id="ARBA00022829"/>
    </source>
</evidence>
<comment type="similarity">
    <text evidence="10">Belongs to the 'phage' integrase family. XerC subfamily.</text>
</comment>
<dbReference type="Pfam" id="PF00589">
    <property type="entry name" value="Phage_integrase"/>
    <property type="match status" value="1"/>
</dbReference>
<evidence type="ECO:0000256" key="1">
    <source>
        <dbReference type="ARBA" id="ARBA00004496"/>
    </source>
</evidence>
<reference evidence="13" key="1">
    <citation type="journal article" date="2020" name="mSystems">
        <title>Genome- and Community-Level Interaction Insights into Carbon Utilization and Element Cycling Functions of Hydrothermarchaeota in Hydrothermal Sediment.</title>
        <authorList>
            <person name="Zhou Z."/>
            <person name="Liu Y."/>
            <person name="Xu W."/>
            <person name="Pan J."/>
            <person name="Luo Z.H."/>
            <person name="Li M."/>
        </authorList>
    </citation>
    <scope>NUCLEOTIDE SEQUENCE [LARGE SCALE GENOMIC DNA]</scope>
    <source>
        <strain evidence="13">SpSt-70</strain>
    </source>
</reference>
<evidence type="ECO:0000256" key="3">
    <source>
        <dbReference type="ARBA" id="ARBA00022490"/>
    </source>
</evidence>
<keyword evidence="6 10" id="KW-0229">DNA integration</keyword>
<dbReference type="InterPro" id="IPR011010">
    <property type="entry name" value="DNA_brk_join_enz"/>
</dbReference>
<comment type="function">
    <text evidence="10">Site-specific tyrosine recombinase, which acts by catalyzing the cutting and rejoining of the recombining DNA molecules. The XerC-XerD complex is essential to convert dimers of the bacterial chromosome into monomers to permit their segregation at cell division. It also contributes to the segregational stability of plasmids.</text>
</comment>
<organism evidence="13">
    <name type="scientific">Dictyoglomus thermophilum</name>
    <dbReference type="NCBI Taxonomy" id="14"/>
    <lineage>
        <taxon>Bacteria</taxon>
        <taxon>Pseudomonadati</taxon>
        <taxon>Dictyoglomota</taxon>
        <taxon>Dictyoglomia</taxon>
        <taxon>Dictyoglomales</taxon>
        <taxon>Dictyoglomaceae</taxon>
        <taxon>Dictyoglomus</taxon>
    </lineage>
</organism>
<keyword evidence="8 10" id="KW-0233">DNA recombination</keyword>
<keyword evidence="7 10" id="KW-0238">DNA-binding</keyword>
<dbReference type="GO" id="GO:0005737">
    <property type="term" value="C:cytoplasm"/>
    <property type="evidence" value="ECO:0007669"/>
    <property type="project" value="UniProtKB-SubCell"/>
</dbReference>
<sequence length="296" mass="34838">MKDKLEDFLFYLKFEKNMSSATIDSYRRDLEDFINFLQKEGINIKNLKREEWQRYLVALYKKYKIKSIARKISSIRSFIKFLLREGYINKNYSNFMLIPKIPMYLPEVLDPKEIESFLKIPDPLSPLGIRNMAILETFYATGIRVSELVNLNIQNVDLEEKYVRCFGKGEKERIVPLGDYAVESLKRYLSVRHLFNPKDKEALFLNKKGERITRQGVWFIIKAYSKILGLPKKVSPHTFRHSFATHLLSNGADIRIVQELLGHSDIATTQIYTHIVSSKLHEVYQRAHPLMRRNTK</sequence>
<keyword evidence="4 10" id="KW-0132">Cell division</keyword>
<protein>
    <recommendedName>
        <fullName evidence="10">Tyrosine recombinase XerC</fullName>
    </recommendedName>
</protein>
<dbReference type="Gene3D" id="1.10.150.130">
    <property type="match status" value="1"/>
</dbReference>
<dbReference type="InterPro" id="IPR010998">
    <property type="entry name" value="Integrase_recombinase_N"/>
</dbReference>
<evidence type="ECO:0000256" key="10">
    <source>
        <dbReference type="HAMAP-Rule" id="MF_01808"/>
    </source>
</evidence>
<feature type="active site" evidence="10">
    <location>
        <position position="237"/>
    </location>
</feature>
<feature type="domain" description="Core-binding (CB)" evidence="12">
    <location>
        <begin position="1"/>
        <end position="83"/>
    </location>
</feature>
<dbReference type="GO" id="GO:0006313">
    <property type="term" value="P:DNA transposition"/>
    <property type="evidence" value="ECO:0007669"/>
    <property type="project" value="UniProtKB-UniRule"/>
</dbReference>
<dbReference type="NCBIfam" id="TIGR02225">
    <property type="entry name" value="recomb_XerD"/>
    <property type="match status" value="1"/>
</dbReference>
<keyword evidence="9 10" id="KW-0131">Cell cycle</keyword>
<comment type="subunit">
    <text evidence="10">Forms a cyclic heterotetrameric complex composed of two molecules of XerC and two molecules of XerD.</text>
</comment>
<dbReference type="PROSITE" id="PS51900">
    <property type="entry name" value="CB"/>
    <property type="match status" value="1"/>
</dbReference>
<evidence type="ECO:0000256" key="4">
    <source>
        <dbReference type="ARBA" id="ARBA00022618"/>
    </source>
</evidence>
<dbReference type="InterPro" id="IPR004107">
    <property type="entry name" value="Integrase_SAM-like_N"/>
</dbReference>
<dbReference type="HAMAP" id="MF_01808">
    <property type="entry name" value="Recomb_XerC_XerD"/>
    <property type="match status" value="1"/>
</dbReference>
<dbReference type="GO" id="GO:0003677">
    <property type="term" value="F:DNA binding"/>
    <property type="evidence" value="ECO:0007669"/>
    <property type="project" value="UniProtKB-UniRule"/>
</dbReference>
<dbReference type="NCBIfam" id="NF040815">
    <property type="entry name" value="recomb_XerA_Arch"/>
    <property type="match status" value="1"/>
</dbReference>
<dbReference type="RefSeq" id="WP_012547633.1">
    <property type="nucleotide sequence ID" value="NZ_VTFL01000004.1"/>
</dbReference>
<dbReference type="PROSITE" id="PS51898">
    <property type="entry name" value="TYR_RECOMBINASE"/>
    <property type="match status" value="1"/>
</dbReference>
<feature type="active site" evidence="10">
    <location>
        <position position="263"/>
    </location>
</feature>
<feature type="active site" evidence="10">
    <location>
        <position position="144"/>
    </location>
</feature>
<evidence type="ECO:0000259" key="12">
    <source>
        <dbReference type="PROSITE" id="PS51900"/>
    </source>
</evidence>
<feature type="active site" description="O-(3'-phospho-DNA)-tyrosine intermediate" evidence="10">
    <location>
        <position position="272"/>
    </location>
</feature>
<keyword evidence="5 10" id="KW-0159">Chromosome partition</keyword>
<evidence type="ECO:0000256" key="7">
    <source>
        <dbReference type="ARBA" id="ARBA00023125"/>
    </source>
</evidence>
<dbReference type="OMA" id="WLFPSGK"/>
<dbReference type="NCBIfam" id="NF001399">
    <property type="entry name" value="PRK00283.1"/>
    <property type="match status" value="1"/>
</dbReference>
<dbReference type="GO" id="GO:0009037">
    <property type="term" value="F:tyrosine-based site-specific recombinase activity"/>
    <property type="evidence" value="ECO:0007669"/>
    <property type="project" value="UniProtKB-UniRule"/>
</dbReference>
<accession>A0A7V3ZI28</accession>
<dbReference type="InterPro" id="IPR050090">
    <property type="entry name" value="Tyrosine_recombinase_XerCD"/>
</dbReference>
<dbReference type="Pfam" id="PF02899">
    <property type="entry name" value="Phage_int_SAM_1"/>
    <property type="match status" value="1"/>
</dbReference>
<dbReference type="CDD" id="cd00798">
    <property type="entry name" value="INT_XerDC_C"/>
    <property type="match status" value="1"/>
</dbReference>
<dbReference type="AlphaFoldDB" id="A0A7V3ZI28"/>
<proteinExistence type="inferred from homology"/>
<comment type="similarity">
    <text evidence="2">Belongs to the 'phage' integrase family. XerD subfamily.</text>
</comment>